<reference evidence="1 2" key="1">
    <citation type="submission" date="2016-10" db="EMBL/GenBank/DDBJ databases">
        <authorList>
            <person name="Varghese N."/>
            <person name="Submissions S."/>
        </authorList>
    </citation>
    <scope>NUCLEOTIDE SEQUENCE [LARGE SCALE GENOMIC DNA]</scope>
    <source>
        <strain evidence="1 2">TC-13</strain>
    </source>
</reference>
<gene>
    <name evidence="1" type="ORF">SAMN02787113_04721</name>
</gene>
<evidence type="ECO:0000313" key="1">
    <source>
        <dbReference type="EMBL" id="SER84076.1"/>
    </source>
</evidence>
<accession>A0A1H9SGC1</accession>
<evidence type="ECO:0000313" key="2">
    <source>
        <dbReference type="Proteomes" id="UP000199410"/>
    </source>
</evidence>
<dbReference type="AlphaFoldDB" id="A0A1H9SGC1"/>
<dbReference type="Proteomes" id="UP000199410">
    <property type="component" value="Unassembled WGS sequence"/>
</dbReference>
<proteinExistence type="predicted"/>
<dbReference type="EMBL" id="FOEL01000028">
    <property type="protein sequence ID" value="SER84076.1"/>
    <property type="molecule type" value="Genomic_DNA"/>
</dbReference>
<feature type="non-terminal residue" evidence="1">
    <location>
        <position position="113"/>
    </location>
</feature>
<protein>
    <submittedName>
        <fullName evidence="1">Uncharacterized protein</fullName>
    </submittedName>
</protein>
<comment type="caution">
    <text evidence="1">The sequence shown here is derived from an EMBL/GenBank/DDBJ whole genome shotgun (WGS) entry which is preliminary data.</text>
</comment>
<sequence>MFQRFFRSPISENPIMTYQWLGDERIYHPSIADVTYIKSYLERSPKIDLITRSEYSDLLMGNLTEVSTNQEVITHIISIMTQLIEISIIQFESAVLPSLNVFKDFERSDDLQR</sequence>
<dbReference type="RefSeq" id="WP_139207560.1">
    <property type="nucleotide sequence ID" value="NZ_FOEL01000028.1"/>
</dbReference>
<name>A0A1H9SGC1_9BACI</name>
<organism evidence="1 2">
    <name type="scientific">Lysinibacillus fusiformis</name>
    <dbReference type="NCBI Taxonomy" id="28031"/>
    <lineage>
        <taxon>Bacteria</taxon>
        <taxon>Bacillati</taxon>
        <taxon>Bacillota</taxon>
        <taxon>Bacilli</taxon>
        <taxon>Bacillales</taxon>
        <taxon>Bacillaceae</taxon>
        <taxon>Lysinibacillus</taxon>
    </lineage>
</organism>